<feature type="active site" description="O-(3'-phospho-DNA)-tyrosine intermediate" evidence="9">
    <location>
        <position position="289"/>
    </location>
</feature>
<dbReference type="GO" id="GO:0007059">
    <property type="term" value="P:chromosome segregation"/>
    <property type="evidence" value="ECO:0007669"/>
    <property type="project" value="UniProtKB-UniRule"/>
</dbReference>
<feature type="active site" evidence="9">
    <location>
        <position position="254"/>
    </location>
</feature>
<dbReference type="PROSITE" id="PS51900">
    <property type="entry name" value="CB"/>
    <property type="match status" value="1"/>
</dbReference>
<dbReference type="GO" id="GO:0005737">
    <property type="term" value="C:cytoplasm"/>
    <property type="evidence" value="ECO:0007669"/>
    <property type="project" value="UniProtKB-SubCell"/>
</dbReference>
<dbReference type="InterPro" id="IPR013762">
    <property type="entry name" value="Integrase-like_cat_sf"/>
</dbReference>
<dbReference type="PANTHER" id="PTHR30349">
    <property type="entry name" value="PHAGE INTEGRASE-RELATED"/>
    <property type="match status" value="1"/>
</dbReference>
<comment type="subunit">
    <text evidence="9">Forms a cyclic heterotetrameric complex composed of two molecules of XerC and two molecules of XerD.</text>
</comment>
<comment type="function">
    <text evidence="9">Site-specific tyrosine recombinase, which acts by catalyzing the cutting and rejoining of the recombining DNA molecules. The XerC-XerD complex is essential to convert dimers of the bacterial chromosome into monomers to permit their segregation at cell division. It also contributes to the segregational stability of plasmids.</text>
</comment>
<keyword evidence="4 9" id="KW-0159">Chromosome partition</keyword>
<dbReference type="Gene3D" id="1.10.443.10">
    <property type="entry name" value="Intergrase catalytic core"/>
    <property type="match status" value="1"/>
</dbReference>
<dbReference type="GO" id="GO:0009037">
    <property type="term" value="F:tyrosine-based site-specific recombinase activity"/>
    <property type="evidence" value="ECO:0007669"/>
    <property type="project" value="UniProtKB-UniRule"/>
</dbReference>
<accession>A0A1I7IPY1</accession>
<dbReference type="InterPro" id="IPR011010">
    <property type="entry name" value="DNA_brk_join_enz"/>
</dbReference>
<dbReference type="Pfam" id="PF00589">
    <property type="entry name" value="Phage_integrase"/>
    <property type="match status" value="1"/>
</dbReference>
<dbReference type="InterPro" id="IPR010998">
    <property type="entry name" value="Integrase_recombinase_N"/>
</dbReference>
<dbReference type="PANTHER" id="PTHR30349:SF77">
    <property type="entry name" value="TYROSINE RECOMBINASE XERC"/>
    <property type="match status" value="1"/>
</dbReference>
<dbReference type="SUPFAM" id="SSF56349">
    <property type="entry name" value="DNA breaking-rejoining enzymes"/>
    <property type="match status" value="1"/>
</dbReference>
<dbReference type="InterPro" id="IPR004107">
    <property type="entry name" value="Integrase_SAM-like_N"/>
</dbReference>
<keyword evidence="8 9" id="KW-0131">Cell cycle</keyword>
<evidence type="ECO:0000256" key="1">
    <source>
        <dbReference type="ARBA" id="ARBA00004496"/>
    </source>
</evidence>
<dbReference type="eggNOG" id="COG4974">
    <property type="taxonomic scope" value="Bacteria"/>
</dbReference>
<feature type="domain" description="Core-binding (CB)" evidence="11">
    <location>
        <begin position="15"/>
        <end position="101"/>
    </location>
</feature>
<keyword evidence="6 9" id="KW-0238">DNA-binding</keyword>
<evidence type="ECO:0000313" key="12">
    <source>
        <dbReference type="EMBL" id="SFU74983.1"/>
    </source>
</evidence>
<feature type="active site" evidence="9">
    <location>
        <position position="257"/>
    </location>
</feature>
<dbReference type="EMBL" id="FPBV01000007">
    <property type="protein sequence ID" value="SFU74983.1"/>
    <property type="molecule type" value="Genomic_DNA"/>
</dbReference>
<proteinExistence type="inferred from homology"/>
<dbReference type="RefSeq" id="WP_245783893.1">
    <property type="nucleotide sequence ID" value="NZ_FPBV01000007.1"/>
</dbReference>
<feature type="active site" evidence="9">
    <location>
        <position position="280"/>
    </location>
</feature>
<sequence length="308" mass="34428">MKTDALPPDVAARMAALSPAIEAFLDQRRALRGGSVHTLEAYAGDLGDFAAFLAGRGVADWGEVDAAHVRAFLASELRRGLAKRSVARRLSCLRTFFRHLVRTGQMAQNPAQMVMAPKLEKRVPRFYYQEEMKALLDSIRGDDWQSLRDRALLEFLYATGVRVSECVQLDIRDVNLEEGIALVMGKGGKERYVLFGEAAARALRAYLAKRKEMGWDDPALFVNRFGRRLTDRSVRRVLLARIQAVPGLAPIGPHAVRHSFATHLLDGGADLRVVQDLLGHASLSSTQIYTHTSRERLVRVYERTHPRA</sequence>
<dbReference type="InterPro" id="IPR044068">
    <property type="entry name" value="CB"/>
</dbReference>
<comment type="subcellular location">
    <subcellularLocation>
        <location evidence="1 9">Cytoplasm</location>
    </subcellularLocation>
</comment>
<dbReference type="GO" id="GO:0003677">
    <property type="term" value="F:DNA binding"/>
    <property type="evidence" value="ECO:0007669"/>
    <property type="project" value="UniProtKB-UniRule"/>
</dbReference>
<evidence type="ECO:0000256" key="2">
    <source>
        <dbReference type="ARBA" id="ARBA00022490"/>
    </source>
</evidence>
<evidence type="ECO:0000256" key="5">
    <source>
        <dbReference type="ARBA" id="ARBA00022908"/>
    </source>
</evidence>
<evidence type="ECO:0000259" key="10">
    <source>
        <dbReference type="PROSITE" id="PS51898"/>
    </source>
</evidence>
<comment type="similarity">
    <text evidence="9">Belongs to the 'phage' integrase family. XerC subfamily.</text>
</comment>
<dbReference type="InterPro" id="IPR050090">
    <property type="entry name" value="Tyrosine_recombinase_XerCD"/>
</dbReference>
<evidence type="ECO:0000259" key="11">
    <source>
        <dbReference type="PROSITE" id="PS51900"/>
    </source>
</evidence>
<evidence type="ECO:0000256" key="8">
    <source>
        <dbReference type="ARBA" id="ARBA00023306"/>
    </source>
</evidence>
<keyword evidence="2 9" id="KW-0963">Cytoplasm</keyword>
<dbReference type="AlphaFoldDB" id="A0A1I7IPY1"/>
<evidence type="ECO:0000256" key="7">
    <source>
        <dbReference type="ARBA" id="ARBA00023172"/>
    </source>
</evidence>
<feature type="active site" evidence="9">
    <location>
        <position position="186"/>
    </location>
</feature>
<organism evidence="12 13">
    <name type="scientific">Alicyclobacillus macrosporangiidus</name>
    <dbReference type="NCBI Taxonomy" id="392015"/>
    <lineage>
        <taxon>Bacteria</taxon>
        <taxon>Bacillati</taxon>
        <taxon>Bacillota</taxon>
        <taxon>Bacilli</taxon>
        <taxon>Bacillales</taxon>
        <taxon>Alicyclobacillaceae</taxon>
        <taxon>Alicyclobacillus</taxon>
    </lineage>
</organism>
<evidence type="ECO:0000256" key="3">
    <source>
        <dbReference type="ARBA" id="ARBA00022618"/>
    </source>
</evidence>
<dbReference type="GO" id="GO:0051301">
    <property type="term" value="P:cell division"/>
    <property type="evidence" value="ECO:0007669"/>
    <property type="project" value="UniProtKB-KW"/>
</dbReference>
<dbReference type="STRING" id="392015.SAMN05421543_10728"/>
<feature type="active site" evidence="9">
    <location>
        <position position="162"/>
    </location>
</feature>
<keyword evidence="7 9" id="KW-0233">DNA recombination</keyword>
<reference evidence="13" key="1">
    <citation type="submission" date="2016-10" db="EMBL/GenBank/DDBJ databases">
        <authorList>
            <person name="Varghese N."/>
        </authorList>
    </citation>
    <scope>NUCLEOTIDE SEQUENCE [LARGE SCALE GENOMIC DNA]</scope>
    <source>
        <strain evidence="13">DSM 17980</strain>
    </source>
</reference>
<dbReference type="Gene3D" id="1.10.150.130">
    <property type="match status" value="1"/>
</dbReference>
<dbReference type="InterPro" id="IPR023009">
    <property type="entry name" value="Tyrosine_recombinase_XerC/XerD"/>
</dbReference>
<protein>
    <recommendedName>
        <fullName evidence="9">Tyrosine recombinase XerC</fullName>
    </recommendedName>
</protein>
<feature type="domain" description="Tyr recombinase" evidence="10">
    <location>
        <begin position="122"/>
        <end position="302"/>
    </location>
</feature>
<evidence type="ECO:0000256" key="9">
    <source>
        <dbReference type="HAMAP-Rule" id="MF_01808"/>
    </source>
</evidence>
<evidence type="ECO:0000256" key="6">
    <source>
        <dbReference type="ARBA" id="ARBA00023125"/>
    </source>
</evidence>
<keyword evidence="3 9" id="KW-0132">Cell division</keyword>
<dbReference type="HAMAP" id="MF_01808">
    <property type="entry name" value="Recomb_XerC_XerD"/>
    <property type="match status" value="1"/>
</dbReference>
<dbReference type="Proteomes" id="UP000183508">
    <property type="component" value="Unassembled WGS sequence"/>
</dbReference>
<dbReference type="NCBIfam" id="NF001399">
    <property type="entry name" value="PRK00283.1"/>
    <property type="match status" value="1"/>
</dbReference>
<dbReference type="InterPro" id="IPR002104">
    <property type="entry name" value="Integrase_catalytic"/>
</dbReference>
<keyword evidence="13" id="KW-1185">Reference proteome</keyword>
<evidence type="ECO:0000256" key="4">
    <source>
        <dbReference type="ARBA" id="ARBA00022829"/>
    </source>
</evidence>
<dbReference type="GO" id="GO:0006313">
    <property type="term" value="P:DNA transposition"/>
    <property type="evidence" value="ECO:0007669"/>
    <property type="project" value="UniProtKB-UniRule"/>
</dbReference>
<evidence type="ECO:0000313" key="13">
    <source>
        <dbReference type="Proteomes" id="UP000183508"/>
    </source>
</evidence>
<dbReference type="Pfam" id="PF02899">
    <property type="entry name" value="Phage_int_SAM_1"/>
    <property type="match status" value="1"/>
</dbReference>
<keyword evidence="5 9" id="KW-0229">DNA integration</keyword>
<dbReference type="CDD" id="cd00798">
    <property type="entry name" value="INT_XerDC_C"/>
    <property type="match status" value="1"/>
</dbReference>
<dbReference type="PROSITE" id="PS51898">
    <property type="entry name" value="TYR_RECOMBINASE"/>
    <property type="match status" value="1"/>
</dbReference>
<gene>
    <name evidence="9" type="primary">xerC</name>
    <name evidence="12" type="ORF">SAMN05421543_10728</name>
</gene>
<name>A0A1I7IPY1_9BACL</name>